<keyword evidence="10" id="KW-1185">Reference proteome</keyword>
<dbReference type="PROSITE" id="PS50160">
    <property type="entry name" value="DNA_LIGASE_A3"/>
    <property type="match status" value="1"/>
</dbReference>
<dbReference type="Gene3D" id="3.30.470.30">
    <property type="entry name" value="DNA ligase/mRNA capping enzyme"/>
    <property type="match status" value="1"/>
</dbReference>
<evidence type="ECO:0000259" key="8">
    <source>
        <dbReference type="PROSITE" id="PS50160"/>
    </source>
</evidence>
<dbReference type="GeneID" id="55811507"/>
<dbReference type="Pfam" id="PF01068">
    <property type="entry name" value="DNA_ligase_A_M"/>
    <property type="match status" value="1"/>
</dbReference>
<dbReference type="EMBL" id="MK278860">
    <property type="protein sequence ID" value="AZU98548.1"/>
    <property type="molecule type" value="Genomic_DNA"/>
</dbReference>
<keyword evidence="6" id="KW-0227">DNA damage</keyword>
<evidence type="ECO:0000313" key="9">
    <source>
        <dbReference type="EMBL" id="AZU98548.1"/>
    </source>
</evidence>
<dbReference type="Gene3D" id="2.40.50.140">
    <property type="entry name" value="Nucleic acid-binding proteins"/>
    <property type="match status" value="1"/>
</dbReference>
<dbReference type="GO" id="GO:0006310">
    <property type="term" value="P:DNA recombination"/>
    <property type="evidence" value="ECO:0007669"/>
    <property type="project" value="InterPro"/>
</dbReference>
<dbReference type="Proteomes" id="UP000287416">
    <property type="component" value="Segment"/>
</dbReference>
<evidence type="ECO:0000256" key="4">
    <source>
        <dbReference type="ARBA" id="ARBA00022598"/>
    </source>
</evidence>
<evidence type="ECO:0000256" key="1">
    <source>
        <dbReference type="ARBA" id="ARBA00001968"/>
    </source>
</evidence>
<proteinExistence type="inferred from homology"/>
<evidence type="ECO:0000256" key="3">
    <source>
        <dbReference type="ARBA" id="ARBA00013308"/>
    </source>
</evidence>
<dbReference type="KEGG" id="vg:55811507"/>
<dbReference type="PROSITE" id="PS00333">
    <property type="entry name" value="DNA_LIGASE_A2"/>
    <property type="match status" value="1"/>
</dbReference>
<organism evidence="9 10">
    <name type="scientific">Acinetobacter phage AbTZA1</name>
    <dbReference type="NCBI Taxonomy" id="2500827"/>
    <lineage>
        <taxon>Viruses</taxon>
        <taxon>Duplodnaviria</taxon>
        <taxon>Heunggongvirae</taxon>
        <taxon>Uroviricota</taxon>
        <taxon>Caudoviricetes</taxon>
        <taxon>Pantevenvirales</taxon>
        <taxon>Straboviridae</taxon>
        <taxon>Twarogvirinae</taxon>
        <taxon>Hadassahvirus</taxon>
        <taxon>Hadassahvirus azbtza1</taxon>
    </lineage>
</organism>
<name>A0A3T0IGM9_9CAUD</name>
<evidence type="ECO:0000256" key="5">
    <source>
        <dbReference type="ARBA" id="ARBA00022705"/>
    </source>
</evidence>
<dbReference type="PANTHER" id="PTHR47810">
    <property type="entry name" value="DNA LIGASE"/>
    <property type="match status" value="1"/>
</dbReference>
<feature type="domain" description="ATP-dependent DNA ligase family profile" evidence="8">
    <location>
        <begin position="286"/>
        <end position="406"/>
    </location>
</feature>
<keyword evidence="5" id="KW-0235">DNA replication</keyword>
<comment type="similarity">
    <text evidence="2">Belongs to the ATP-dependent DNA ligase family.</text>
</comment>
<dbReference type="InterPro" id="IPR016059">
    <property type="entry name" value="DNA_ligase_ATP-dep_CS"/>
</dbReference>
<keyword evidence="4" id="KW-0436">Ligase</keyword>
<evidence type="ECO:0000313" key="10">
    <source>
        <dbReference type="Proteomes" id="UP000287416"/>
    </source>
</evidence>
<keyword evidence="7" id="KW-0234">DNA repair</keyword>
<dbReference type="InterPro" id="IPR012310">
    <property type="entry name" value="DNA_ligase_ATP-dep_cent"/>
</dbReference>
<reference evidence="9 10" key="1">
    <citation type="submission" date="2018-12" db="EMBL/GenBank/DDBJ databases">
        <title>Successful treatment of antibiotic resistant microbial bone infection with bacteriophages.</title>
        <authorList>
            <person name="Nir-Paz R."/>
            <person name="Gelman D."/>
            <person name="Khouri A."/>
            <person name="Sisson B.M."/>
            <person name="Fackler J."/>
            <person name="Oren S.A."/>
            <person name="Khalifa L."/>
            <person name="Rimon A."/>
            <person name="Glazer S.C."/>
            <person name="Moses A.E."/>
            <person name="Yoram W."/>
            <person name="Schooley R.T."/>
            <person name="Hazan R."/>
        </authorList>
    </citation>
    <scope>NUCLEOTIDE SEQUENCE [LARGE SCALE GENOMIC DNA]</scope>
</reference>
<dbReference type="SUPFAM" id="SSF56091">
    <property type="entry name" value="DNA ligase/mRNA capping enzyme, catalytic domain"/>
    <property type="match status" value="1"/>
</dbReference>
<dbReference type="PANTHER" id="PTHR47810:SF1">
    <property type="entry name" value="DNA LIGASE B"/>
    <property type="match status" value="1"/>
</dbReference>
<dbReference type="RefSeq" id="YP_009882211.1">
    <property type="nucleotide sequence ID" value="NC_049445.1"/>
</dbReference>
<evidence type="ECO:0000256" key="7">
    <source>
        <dbReference type="ARBA" id="ARBA00023204"/>
    </source>
</evidence>
<dbReference type="SUPFAM" id="SSF50249">
    <property type="entry name" value="Nucleic acid-binding proteins"/>
    <property type="match status" value="1"/>
</dbReference>
<dbReference type="GO" id="GO:0003910">
    <property type="term" value="F:DNA ligase (ATP) activity"/>
    <property type="evidence" value="ECO:0007669"/>
    <property type="project" value="InterPro"/>
</dbReference>
<protein>
    <recommendedName>
        <fullName evidence="3">DNA ligase</fullName>
    </recommendedName>
</protein>
<evidence type="ECO:0000256" key="6">
    <source>
        <dbReference type="ARBA" id="ARBA00022763"/>
    </source>
</evidence>
<accession>A0A3T0IGM9</accession>
<evidence type="ECO:0000256" key="2">
    <source>
        <dbReference type="ARBA" id="ARBA00007572"/>
    </source>
</evidence>
<dbReference type="GO" id="GO:0005524">
    <property type="term" value="F:ATP binding"/>
    <property type="evidence" value="ECO:0007669"/>
    <property type="project" value="InterPro"/>
</dbReference>
<dbReference type="PROSITE" id="PS00697">
    <property type="entry name" value="DNA_LIGASE_A1"/>
    <property type="match status" value="1"/>
</dbReference>
<dbReference type="GO" id="GO:0006260">
    <property type="term" value="P:DNA replication"/>
    <property type="evidence" value="ECO:0007669"/>
    <property type="project" value="UniProtKB-KW"/>
</dbReference>
<dbReference type="InterPro" id="IPR050326">
    <property type="entry name" value="NAD_dep_DNA_ligaseB"/>
</dbReference>
<dbReference type="GO" id="GO:0006281">
    <property type="term" value="P:DNA repair"/>
    <property type="evidence" value="ECO:0007669"/>
    <property type="project" value="UniProtKB-KW"/>
</dbReference>
<comment type="cofactor">
    <cofactor evidence="1">
        <name>a divalent metal cation</name>
        <dbReference type="ChEBI" id="CHEBI:60240"/>
    </cofactor>
</comment>
<sequence length="497" mass="55691">MNILDILNSIAATDSTNEKLAILKANAENETLKTVYRMAYHPRLQYGIKKIPEFDNATKLVNVEIESVLEFLERDLATRVFTGNTAIQALSQKLSALQPWDSEVIRRVIKRDLECGASATLANKVWKGLIPSQPQMLASSMSEKALSFIKFPALAQLKADGARCFAEIRGESIADVKFLSRAGNEYQGLDNLARELIAATREYRAANGPCMVDGELVAVSRPVKNKVSVDEMFSAPIEIDESHKADQKNVVLRSESNGLANKSLKGTISAQEANAMSFQVWDLVPLDVIYDGKTSLRYENRFEQLQALFKHSDRVLVIESTVVNNLDEARAIYKKYVEQGLEGIILKNTDGLWENKRSKNQVKFKEEIMVDLRIVAVQEHSKDPTKLGAVFLRSDDNLIRVKCGSGFTDTNAVKVKGEWVPIPFEELDELNRSKLWLTQDELIGTVVEIKCNGWIAAEGRTEYVSLFLPVIERLRHDKNETNSLADLFPEALNVIEA</sequence>
<dbReference type="InterPro" id="IPR012340">
    <property type="entry name" value="NA-bd_OB-fold"/>
</dbReference>